<gene>
    <name evidence="3" type="primary">Contig1243.g1368</name>
    <name evidence="3" type="ORF">STYLEM_11211</name>
</gene>
<dbReference type="EMBL" id="CCKQ01010648">
    <property type="protein sequence ID" value="CDW82182.1"/>
    <property type="molecule type" value="Genomic_DNA"/>
</dbReference>
<feature type="region of interest" description="Disordered" evidence="2">
    <location>
        <begin position="1256"/>
        <end position="1283"/>
    </location>
</feature>
<dbReference type="Pfam" id="PF08578">
    <property type="entry name" value="DUF1765"/>
    <property type="match status" value="1"/>
</dbReference>
<feature type="compositionally biased region" description="Basic and acidic residues" evidence="2">
    <location>
        <begin position="1268"/>
        <end position="1282"/>
    </location>
</feature>
<reference evidence="3 4" key="1">
    <citation type="submission" date="2014-06" db="EMBL/GenBank/DDBJ databases">
        <authorList>
            <person name="Swart Estienne"/>
        </authorList>
    </citation>
    <scope>NUCLEOTIDE SEQUENCE [LARGE SCALE GENOMIC DNA]</scope>
    <source>
        <strain evidence="3 4">130c</strain>
    </source>
</reference>
<dbReference type="PANTHER" id="PTHR35397:SF1">
    <property type="entry name" value="ARMADILLO-LIKE HELICAL DOMAIN-CONTAINING PROTEIN"/>
    <property type="match status" value="1"/>
</dbReference>
<dbReference type="Proteomes" id="UP000039865">
    <property type="component" value="Unassembled WGS sequence"/>
</dbReference>
<dbReference type="InterPro" id="IPR013887">
    <property type="entry name" value="UPF0592"/>
</dbReference>
<evidence type="ECO:0000313" key="4">
    <source>
        <dbReference type="Proteomes" id="UP000039865"/>
    </source>
</evidence>
<accession>A0A078AL93</accession>
<protein>
    <submittedName>
        <fullName evidence="3">Uncharacterized protein</fullName>
    </submittedName>
</protein>
<feature type="compositionally biased region" description="Basic and acidic residues" evidence="2">
    <location>
        <begin position="806"/>
        <end position="824"/>
    </location>
</feature>
<keyword evidence="1" id="KW-0175">Coiled coil</keyword>
<dbReference type="InParanoid" id="A0A078AL93"/>
<organism evidence="3 4">
    <name type="scientific">Stylonychia lemnae</name>
    <name type="common">Ciliate</name>
    <dbReference type="NCBI Taxonomy" id="5949"/>
    <lineage>
        <taxon>Eukaryota</taxon>
        <taxon>Sar</taxon>
        <taxon>Alveolata</taxon>
        <taxon>Ciliophora</taxon>
        <taxon>Intramacronucleata</taxon>
        <taxon>Spirotrichea</taxon>
        <taxon>Stichotrichia</taxon>
        <taxon>Sporadotrichida</taxon>
        <taxon>Oxytrichidae</taxon>
        <taxon>Stylonychinae</taxon>
        <taxon>Stylonychia</taxon>
    </lineage>
</organism>
<proteinExistence type="predicted"/>
<evidence type="ECO:0000313" key="3">
    <source>
        <dbReference type="EMBL" id="CDW82182.1"/>
    </source>
</evidence>
<evidence type="ECO:0000256" key="1">
    <source>
        <dbReference type="SAM" id="Coils"/>
    </source>
</evidence>
<dbReference type="OrthoDB" id="296767at2759"/>
<feature type="compositionally biased region" description="Polar residues" evidence="2">
    <location>
        <begin position="1256"/>
        <end position="1267"/>
    </location>
</feature>
<feature type="region of interest" description="Disordered" evidence="2">
    <location>
        <begin position="797"/>
        <end position="824"/>
    </location>
</feature>
<name>A0A078AL93_STYLE</name>
<evidence type="ECO:0000256" key="2">
    <source>
        <dbReference type="SAM" id="MobiDB-lite"/>
    </source>
</evidence>
<dbReference type="PANTHER" id="PTHR35397">
    <property type="entry name" value="C2 DOMAIN-CONTAINING PROTEIN-RELATED"/>
    <property type="match status" value="1"/>
</dbReference>
<feature type="region of interest" description="Disordered" evidence="2">
    <location>
        <begin position="1"/>
        <end position="40"/>
    </location>
</feature>
<keyword evidence="4" id="KW-1185">Reference proteome</keyword>
<feature type="coiled-coil region" evidence="1">
    <location>
        <begin position="1185"/>
        <end position="1216"/>
    </location>
</feature>
<sequence length="1424" mass="167292">MGNCSQCLRDGSHHNSKNKSSVHSTHLSTHNDEQQQTPRYTKVTIDQVFEDGGEELGYLGQVDNDQMMTFTVHFYNIRLLSFNVRDEMFLMCDIDEDTRQRLKDNMKKNKEIESVQKDHQSFKQSPSWPALVTEIVESNGIRWKTQPFVLDKEGNQQTTTSNLNANTKIFGRNASLWYIPQQYFLALALGPKHCDFEMRNYKSKRSLGRLAFDVSIKQLQNMELSLQELRCKLNYKEEKPIFGYFKFITNHGAPKVSEPTYSQIGRYKKDKNRTTFRWHIDDDPTSIPKTSQTVSLESLKYATLLIGVKVDRFYSEAIHDLVIQKLSLAKKLRGQVHQESESSEAHTHNNEAEIQIYVREQQNSEQEQTDFFKSNRSRQESESMLMLQTSEVLNKNSLNNEKLQQNYLQVNQPKHSSDVMNDQKHQEQLKELWTRISMNNILKNPLQSSYDNLDEMVIDKKVRKSKTFVNKKSKTSVIIDGADYYKKYNEIEDNSRSLAFNFVGECYLGISKLLQSEYRNYDRRDSNILQGQLNKSLKQSHSNGSGNLRSNSILEKLNQAIHFNNEPHSKKCKHDIKEFEEQIWAMGKIIGTLSGSFILSNVPVIQQMALGILTETGIVMNAAPIIIEDKDLSMMGLTRKKLRNEQISQLIDLTKRLKKIDSFKTKRQIYQTYNDKERILNDMIILLSESDKTVQGHMYKYVDDFDLIRAQQAMIELAFHCLLMAESVRYEFKRDYYEILSQIFMRDELKLTNLSLVGTNARNPNFRFFETDGDKSSKMESRDQSFIKVLSPTNKDKSPIILNTGRRNESQTRNNSKLDKADDDSKEKIKQEKIKVASFYQKLLYQILDDCLNKFCRRDVEPYLKSYLEICISIAFFRVPKFQEIFLKCISEHIDYNVPEWKNVNWNIDEESISFQLGILSLFDWEINFHNLIPDTLDQQENLKLLKRIEGNKKWQKRVKKRSIAYFQIIRRWTDIINQTVLTHSLFWQDIPGYKIIVKSIILEMKARNVSDYPDSLIEAIQSLLQNTQLLTVFTNIIFAKTNVYDSLTLCNTMTMALQWINHIERIGLSFPSNFDFNYFFQGIYIALDIDHSISTPRTLYLIYRTMHFFPLDQRIIIVQQLLKRYFYQLIFSWSFNIRDIFMSLFLYQIEYQFINKNTQQHLNIKAINSTFTPNASTIELIQTSQEDEQQMKRLKQKRRQNLEQMEVQLSQYESIVEQNPNEAEEQFDQSLSMTSKIRIVTEIGGINVGTNIKTQQVEQQPAITRQLSDDRKTNPDRRKQYDSGQVLQSMFRQKLKELQILEEHYTQCKSPIKQSMKDISTMTTSSQGTSELKHLEYDSNTYEKIVQNIPQQLRVYIPAYYSILINDIIRALNDFSRQLEDFERWKTTQATFNNDIILVLPEFNMEKNMPVEDDENLAKKDEW</sequence>